<evidence type="ECO:0000313" key="2">
    <source>
        <dbReference type="Proteomes" id="UP000018621"/>
    </source>
</evidence>
<proteinExistence type="predicted"/>
<keyword evidence="2" id="KW-1185">Reference proteome</keyword>
<dbReference type="Proteomes" id="UP000018621">
    <property type="component" value="Segment"/>
</dbReference>
<gene>
    <name evidence="1" type="ORF">Sano_10</name>
</gene>
<organism evidence="1 2">
    <name type="scientific">Xylella phage Sano</name>
    <dbReference type="NCBI Taxonomy" id="1415148"/>
    <lineage>
        <taxon>Viruses</taxon>
        <taxon>Duplodnaviria</taxon>
        <taxon>Heunggongvirae</taxon>
        <taxon>Uroviricota</taxon>
        <taxon>Caudoviricetes</taxon>
        <taxon>Casjensviridae</taxon>
        <taxon>Sanovirus</taxon>
        <taxon>Sanovirus sano</taxon>
        <taxon>Xylella virus Sano</taxon>
    </lineage>
</organism>
<dbReference type="EMBL" id="KF626665">
    <property type="protein sequence ID" value="AHB12030.1"/>
    <property type="molecule type" value="Genomic_DNA"/>
</dbReference>
<name>V5Q9D6_9CAUD</name>
<sequence length="47" mass="5280">MRAFLISLPGVPVFTVHADDRRTARNYALGLHGYTVRPPRFITVTPV</sequence>
<reference evidence="1 2" key="1">
    <citation type="journal article" date="2014" name="J. Bacteriol.">
        <title>Characterization of novel virulent broad-host-range phages of Xylella fastidiosa and Xanthomonas.</title>
        <authorList>
            <person name="Ahern S.J."/>
            <person name="Das M."/>
            <person name="Bhowmick T.S."/>
            <person name="Young R."/>
            <person name="Gonzalez C.F."/>
        </authorList>
    </citation>
    <scope>NUCLEOTIDE SEQUENCE [LARGE SCALE GENOMIC DNA]</scope>
</reference>
<evidence type="ECO:0000313" key="1">
    <source>
        <dbReference type="EMBL" id="AHB12030.1"/>
    </source>
</evidence>
<accession>V5Q9D6</accession>
<protein>
    <submittedName>
        <fullName evidence="1">Uncharacterized protein</fullName>
    </submittedName>
</protein>